<organism evidence="1 4">
    <name type="scientific">Bacteroides faecis</name>
    <dbReference type="NCBI Taxonomy" id="674529"/>
    <lineage>
        <taxon>Bacteria</taxon>
        <taxon>Pseudomonadati</taxon>
        <taxon>Bacteroidota</taxon>
        <taxon>Bacteroidia</taxon>
        <taxon>Bacteroidales</taxon>
        <taxon>Bacteroidaceae</taxon>
        <taxon>Bacteroides</taxon>
    </lineage>
</organism>
<proteinExistence type="predicted"/>
<dbReference type="Proteomes" id="UP001060104">
    <property type="component" value="Chromosome"/>
</dbReference>
<keyword evidence="5" id="KW-1185">Reference proteome</keyword>
<reference evidence="1 4" key="1">
    <citation type="submission" date="2015-09" db="EMBL/GenBank/DDBJ databases">
        <authorList>
            <consortium name="Pathogen Informatics"/>
        </authorList>
    </citation>
    <scope>NUCLEOTIDE SEQUENCE [LARGE SCALE GENOMIC DNA]</scope>
    <source>
        <strain evidence="1 4">2789STDY5834846</strain>
    </source>
</reference>
<evidence type="ECO:0000313" key="2">
    <source>
        <dbReference type="EMBL" id="MCS2790702.1"/>
    </source>
</evidence>
<gene>
    <name evidence="1" type="ORF">ERS852461_03609</name>
    <name evidence="2" type="ORF">NXW97_01415</name>
    <name evidence="3" type="ORF">NXY30_01155</name>
</gene>
<accession>A0A174RPP7</accession>
<protein>
    <submittedName>
        <fullName evidence="2">DUF3795 domain-containing protein</fullName>
    </submittedName>
    <submittedName>
        <fullName evidence="1">Protein of uncharacterized function (DUF3795)</fullName>
    </submittedName>
</protein>
<reference evidence="2" key="2">
    <citation type="submission" date="2022-08" db="EMBL/GenBank/DDBJ databases">
        <title>Genome Sequencing of Bacteroides fragilis Group Isolates with Nanopore Technology.</title>
        <authorList>
            <person name="Tisza M.J."/>
            <person name="Smith D."/>
            <person name="Dekker J.P."/>
        </authorList>
    </citation>
    <scope>NUCLEOTIDE SEQUENCE</scope>
    <source>
        <strain evidence="2">BFG-351</strain>
        <strain evidence="3">BFG-527</strain>
    </source>
</reference>
<dbReference type="GeneID" id="69587378"/>
<evidence type="ECO:0000313" key="4">
    <source>
        <dbReference type="Proteomes" id="UP000095606"/>
    </source>
</evidence>
<dbReference type="RefSeq" id="WP_010535396.1">
    <property type="nucleotide sequence ID" value="NZ_CABMFH010000016.1"/>
</dbReference>
<evidence type="ECO:0000313" key="1">
    <source>
        <dbReference type="EMBL" id="CUP87514.1"/>
    </source>
</evidence>
<name>A0A3E5G968_9BACE</name>
<dbReference type="Proteomes" id="UP001204548">
    <property type="component" value="Unassembled WGS sequence"/>
</dbReference>
<accession>A0A3E5G968</accession>
<dbReference type="Pfam" id="PF12675">
    <property type="entry name" value="DUF3795"/>
    <property type="match status" value="1"/>
</dbReference>
<dbReference type="EMBL" id="JANUTS010000001">
    <property type="protein sequence ID" value="MCS2790702.1"/>
    <property type="molecule type" value="Genomic_DNA"/>
</dbReference>
<evidence type="ECO:0000313" key="5">
    <source>
        <dbReference type="Proteomes" id="UP001060104"/>
    </source>
</evidence>
<dbReference type="EMBL" id="CZAE01000019">
    <property type="protein sequence ID" value="CUP87514.1"/>
    <property type="molecule type" value="Genomic_DNA"/>
</dbReference>
<evidence type="ECO:0000313" key="3">
    <source>
        <dbReference type="EMBL" id="UVQ75080.1"/>
    </source>
</evidence>
<dbReference type="Proteomes" id="UP000095606">
    <property type="component" value="Unassembled WGS sequence"/>
</dbReference>
<dbReference type="InterPro" id="IPR024227">
    <property type="entry name" value="DUF3795"/>
</dbReference>
<dbReference type="EMBL" id="CP103141">
    <property type="protein sequence ID" value="UVQ75080.1"/>
    <property type="molecule type" value="Genomic_DNA"/>
</dbReference>
<dbReference type="AlphaFoldDB" id="A0A3E5G968"/>
<sequence>MKKADSEFIKGRIAPCGLHCGKCFAFADGDISYHSNELKRSLGNFDVYAQRFVAMLDEPVFAKYPDFKEFLDHLSVATCQGCRKEKCKLFKTCNVRACSEEKQVDFCFQCSQFPCENTGFDEHLYKRFVTINRRMQEIGVEKYYEEVRNIPRY</sequence>